<dbReference type="Proteomes" id="UP000020218">
    <property type="component" value="Unassembled WGS sequence"/>
</dbReference>
<feature type="domain" description="Gamma-butyrobetaine hydroxylase-like N-terminal" evidence="4">
    <location>
        <begin position="48"/>
        <end position="132"/>
    </location>
</feature>
<dbReference type="PATRIC" id="fig|1454001.3.peg.2690"/>
<dbReference type="STRING" id="1454001.AW08_02642"/>
<evidence type="ECO:0000313" key="6">
    <source>
        <dbReference type="Proteomes" id="UP000020218"/>
    </source>
</evidence>
<dbReference type="Pfam" id="PF06155">
    <property type="entry name" value="GBBH-like_N"/>
    <property type="match status" value="1"/>
</dbReference>
<evidence type="ECO:0000256" key="3">
    <source>
        <dbReference type="SAM" id="MobiDB-lite"/>
    </source>
</evidence>
<keyword evidence="2" id="KW-0408">Iron</keyword>
<keyword evidence="1" id="KW-0479">Metal-binding</keyword>
<dbReference type="AlphaFoldDB" id="A0A011MUM0"/>
<evidence type="ECO:0000313" key="5">
    <source>
        <dbReference type="EMBL" id="EXI66286.1"/>
    </source>
</evidence>
<name>A0A011MUM0_9PROT</name>
<dbReference type="PANTHER" id="PTHR35303:SF5">
    <property type="entry name" value="OS02G0197800 PROTEIN"/>
    <property type="match status" value="1"/>
</dbReference>
<sequence>MPATPRSDRSWHPTAAGALLLRYHVASSILTETAMAGLDASTRIPTEIKLHQKSRLLEVSFDGGEKFQLSYEFLRVFTPSAEARGHGPGQEVLQVGKRMVDIERVEAVGNYAIRPVFSDGHDSGLYSWDLLYDLGRNHDTLWQSYLDRLRLAGASRDGAAPPAAPSAKVTGGCKKS</sequence>
<dbReference type="PANTHER" id="PTHR35303">
    <property type="entry name" value="OS02G0197800 PROTEIN"/>
    <property type="match status" value="1"/>
</dbReference>
<protein>
    <recommendedName>
        <fullName evidence="4">Gamma-butyrobetaine hydroxylase-like N-terminal domain-containing protein</fullName>
    </recommendedName>
</protein>
<proteinExistence type="predicted"/>
<feature type="region of interest" description="Disordered" evidence="3">
    <location>
        <begin position="156"/>
        <end position="176"/>
    </location>
</feature>
<dbReference type="InterPro" id="IPR010376">
    <property type="entry name" value="GBBH-like_N"/>
</dbReference>
<dbReference type="GO" id="GO:0046872">
    <property type="term" value="F:metal ion binding"/>
    <property type="evidence" value="ECO:0007669"/>
    <property type="project" value="UniProtKB-KW"/>
</dbReference>
<dbReference type="Gene3D" id="3.30.2020.30">
    <property type="match status" value="1"/>
</dbReference>
<dbReference type="InterPro" id="IPR038492">
    <property type="entry name" value="GBBH-like_N_sf"/>
</dbReference>
<dbReference type="EMBL" id="JFAX01000016">
    <property type="protein sequence ID" value="EXI66286.1"/>
    <property type="molecule type" value="Genomic_DNA"/>
</dbReference>
<reference evidence="5" key="1">
    <citation type="submission" date="2014-02" db="EMBL/GenBank/DDBJ databases">
        <title>Expanding our view of genomic diversity in Candidatus Accumulibacter clades.</title>
        <authorList>
            <person name="Skennerton C.T."/>
            <person name="Barr J.J."/>
            <person name="Slater F.R."/>
            <person name="Bond P.L."/>
            <person name="Tyson G.W."/>
        </authorList>
    </citation>
    <scope>NUCLEOTIDE SEQUENCE [LARGE SCALE GENOMIC DNA]</scope>
</reference>
<evidence type="ECO:0000259" key="4">
    <source>
        <dbReference type="Pfam" id="PF06155"/>
    </source>
</evidence>
<accession>A0A011MUM0</accession>
<evidence type="ECO:0000256" key="1">
    <source>
        <dbReference type="ARBA" id="ARBA00022723"/>
    </source>
</evidence>
<evidence type="ECO:0000256" key="2">
    <source>
        <dbReference type="ARBA" id="ARBA00023004"/>
    </source>
</evidence>
<comment type="caution">
    <text evidence="5">The sequence shown here is derived from an EMBL/GenBank/DDBJ whole genome shotgun (WGS) entry which is preliminary data.</text>
</comment>
<organism evidence="5 6">
    <name type="scientific">Candidatus Accumulibacter adjunctus</name>
    <dbReference type="NCBI Taxonomy" id="1454001"/>
    <lineage>
        <taxon>Bacteria</taxon>
        <taxon>Pseudomonadati</taxon>
        <taxon>Pseudomonadota</taxon>
        <taxon>Betaproteobacteria</taxon>
        <taxon>Candidatus Accumulibacter</taxon>
    </lineage>
</organism>
<gene>
    <name evidence="5" type="ORF">AW08_02642</name>
</gene>
<keyword evidence="6" id="KW-1185">Reference proteome</keyword>